<name>A0AAV5TEV1_9BILA</name>
<proteinExistence type="predicted"/>
<keyword evidence="3" id="KW-1185">Reference proteome</keyword>
<dbReference type="InterPro" id="IPR019428">
    <property type="entry name" value="7TM_GPCR_serpentine_rcpt_Str"/>
</dbReference>
<feature type="transmembrane region" description="Helical" evidence="1">
    <location>
        <begin position="12"/>
        <end position="38"/>
    </location>
</feature>
<evidence type="ECO:0000256" key="1">
    <source>
        <dbReference type="SAM" id="Phobius"/>
    </source>
</evidence>
<reference evidence="2" key="1">
    <citation type="submission" date="2023-10" db="EMBL/GenBank/DDBJ databases">
        <title>Genome assembly of Pristionchus species.</title>
        <authorList>
            <person name="Yoshida K."/>
            <person name="Sommer R.J."/>
        </authorList>
    </citation>
    <scope>NUCLEOTIDE SEQUENCE</scope>
    <source>
        <strain evidence="2">RS0144</strain>
    </source>
</reference>
<keyword evidence="1" id="KW-1133">Transmembrane helix</keyword>
<evidence type="ECO:0000313" key="3">
    <source>
        <dbReference type="Proteomes" id="UP001432027"/>
    </source>
</evidence>
<organism evidence="2 3">
    <name type="scientific">Pristionchus entomophagus</name>
    <dbReference type="NCBI Taxonomy" id="358040"/>
    <lineage>
        <taxon>Eukaryota</taxon>
        <taxon>Metazoa</taxon>
        <taxon>Ecdysozoa</taxon>
        <taxon>Nematoda</taxon>
        <taxon>Chromadorea</taxon>
        <taxon>Rhabditida</taxon>
        <taxon>Rhabditina</taxon>
        <taxon>Diplogasteromorpha</taxon>
        <taxon>Diplogasteroidea</taxon>
        <taxon>Neodiplogasteridae</taxon>
        <taxon>Pristionchus</taxon>
    </lineage>
</organism>
<feature type="transmembrane region" description="Helical" evidence="1">
    <location>
        <begin position="180"/>
        <end position="204"/>
    </location>
</feature>
<feature type="transmembrane region" description="Helical" evidence="1">
    <location>
        <begin position="265"/>
        <end position="287"/>
    </location>
</feature>
<sequence>YQTSIYLQVGAYRFLLLSFAVVDILISIVHFVAVPAIIMTEFGFIFYGFRFMKASTAVGVWTDLLFVALFYQTFVLLAFHYVYRYVQLCNPSWARWIGQDHPWRNWITLVIVMDVLYIGGFMLAIKGGFLPDDVTRRSFEPIIKEMYNIDLDADNLPGYLGINYRVRQSDGSFMWSFQSLVALLLVLLLFFGSGIVIVFCIWKVKLAMGKADIHLASRTRHLQHQLFRTLLVQTAVPTATSYIPLGSVFVVPLTGLSLGGWGTVSMMSTALFPMIDPFLVIFLVSGYRARLPVIVRRLVSSAAASVTPMT</sequence>
<keyword evidence="1" id="KW-0812">Transmembrane</keyword>
<dbReference type="PANTHER" id="PTHR22943">
    <property type="entry name" value="7-TRANSMEMBRANE DOMAIN RECEPTOR C.ELEGANS"/>
    <property type="match status" value="1"/>
</dbReference>
<dbReference type="EMBL" id="BTSX01000004">
    <property type="protein sequence ID" value="GMS92669.1"/>
    <property type="molecule type" value="Genomic_DNA"/>
</dbReference>
<dbReference type="Proteomes" id="UP001432027">
    <property type="component" value="Unassembled WGS sequence"/>
</dbReference>
<feature type="non-terminal residue" evidence="2">
    <location>
        <position position="310"/>
    </location>
</feature>
<dbReference type="Pfam" id="PF10326">
    <property type="entry name" value="7TM_GPCR_Str"/>
    <property type="match status" value="1"/>
</dbReference>
<feature type="non-terminal residue" evidence="2">
    <location>
        <position position="1"/>
    </location>
</feature>
<comment type="caution">
    <text evidence="2">The sequence shown here is derived from an EMBL/GenBank/DDBJ whole genome shotgun (WGS) entry which is preliminary data.</text>
</comment>
<dbReference type="AlphaFoldDB" id="A0AAV5TEV1"/>
<feature type="transmembrane region" description="Helical" evidence="1">
    <location>
        <begin position="103"/>
        <end position="125"/>
    </location>
</feature>
<protein>
    <recommendedName>
        <fullName evidence="4">G protein-coupled receptor</fullName>
    </recommendedName>
</protein>
<feature type="transmembrane region" description="Helical" evidence="1">
    <location>
        <begin position="225"/>
        <end position="245"/>
    </location>
</feature>
<keyword evidence="1" id="KW-0472">Membrane</keyword>
<feature type="transmembrane region" description="Helical" evidence="1">
    <location>
        <begin position="58"/>
        <end position="83"/>
    </location>
</feature>
<dbReference type="Gene3D" id="1.20.1070.10">
    <property type="entry name" value="Rhodopsin 7-helix transmembrane proteins"/>
    <property type="match status" value="1"/>
</dbReference>
<evidence type="ECO:0008006" key="4">
    <source>
        <dbReference type="Google" id="ProtNLM"/>
    </source>
</evidence>
<accession>A0AAV5TEV1</accession>
<gene>
    <name evidence="2" type="ORF">PENTCL1PPCAC_14844</name>
</gene>
<dbReference type="PANTHER" id="PTHR22943:SF248">
    <property type="entry name" value="SEVEN TM RECEPTOR"/>
    <property type="match status" value="1"/>
</dbReference>
<dbReference type="SUPFAM" id="SSF81321">
    <property type="entry name" value="Family A G protein-coupled receptor-like"/>
    <property type="match status" value="1"/>
</dbReference>
<evidence type="ECO:0000313" key="2">
    <source>
        <dbReference type="EMBL" id="GMS92669.1"/>
    </source>
</evidence>